<evidence type="ECO:0000313" key="1">
    <source>
        <dbReference type="EnsemblMetazoa" id="ASTEI05850-PA"/>
    </source>
</evidence>
<dbReference type="VEuPathDB" id="VectorBase:ASTEI05850"/>
<dbReference type="PANTHER" id="PTHR20898:SF1">
    <property type="entry name" value="MD-2-RELATED LIPID-RECOGNITION DOMAIN-CONTAINING PROTEIN"/>
    <property type="match status" value="1"/>
</dbReference>
<name>A0A182YBL4_ANOST</name>
<dbReference type="EnsemblMetazoa" id="ASTEI05850-RA">
    <property type="protein sequence ID" value="ASTEI05850-PA"/>
    <property type="gene ID" value="ASTEI05850"/>
</dbReference>
<dbReference type="AlphaFoldDB" id="A0A182YBL4"/>
<reference evidence="1" key="2">
    <citation type="submission" date="2020-05" db="UniProtKB">
        <authorList>
            <consortium name="EnsemblMetazoa"/>
        </authorList>
    </citation>
    <scope>IDENTIFICATION</scope>
    <source>
        <strain evidence="1">Indian</strain>
    </source>
</reference>
<dbReference type="InterPro" id="IPR010512">
    <property type="entry name" value="DUF1091"/>
</dbReference>
<dbReference type="OMA" id="NIVAWVD"/>
<evidence type="ECO:0000313" key="2">
    <source>
        <dbReference type="Proteomes" id="UP000076408"/>
    </source>
</evidence>
<protein>
    <submittedName>
        <fullName evidence="1">Uncharacterized protein</fullName>
    </submittedName>
</protein>
<organism evidence="1 2">
    <name type="scientific">Anopheles stephensi</name>
    <name type="common">Indo-Pakistan malaria mosquito</name>
    <dbReference type="NCBI Taxonomy" id="30069"/>
    <lineage>
        <taxon>Eukaryota</taxon>
        <taxon>Metazoa</taxon>
        <taxon>Ecdysozoa</taxon>
        <taxon>Arthropoda</taxon>
        <taxon>Hexapoda</taxon>
        <taxon>Insecta</taxon>
        <taxon>Pterygota</taxon>
        <taxon>Neoptera</taxon>
        <taxon>Endopterygota</taxon>
        <taxon>Diptera</taxon>
        <taxon>Nematocera</taxon>
        <taxon>Culicoidea</taxon>
        <taxon>Culicidae</taxon>
        <taxon>Anophelinae</taxon>
        <taxon>Anopheles</taxon>
    </lineage>
</organism>
<dbReference type="PANTHER" id="PTHR20898">
    <property type="entry name" value="DAEDALUS ON 3-RELATED-RELATED"/>
    <property type="match status" value="1"/>
</dbReference>
<dbReference type="Pfam" id="PF06477">
    <property type="entry name" value="DUF1091"/>
    <property type="match status" value="1"/>
</dbReference>
<proteinExistence type="predicted"/>
<keyword evidence="2" id="KW-1185">Reference proteome</keyword>
<accession>A0A182YBL4</accession>
<dbReference type="VEuPathDB" id="VectorBase:ASTE008453"/>
<dbReference type="VEuPathDB" id="VectorBase:ASTEI20_035861"/>
<reference evidence="2" key="1">
    <citation type="journal article" date="2014" name="Genome Biol.">
        <title>Genome analysis of a major urban malaria vector mosquito, Anopheles stephensi.</title>
        <authorList>
            <person name="Jiang X."/>
            <person name="Peery A."/>
            <person name="Hall A.B."/>
            <person name="Sharma A."/>
            <person name="Chen X.G."/>
            <person name="Waterhouse R.M."/>
            <person name="Komissarov A."/>
            <person name="Riehle M.M."/>
            <person name="Shouche Y."/>
            <person name="Sharakhova M.V."/>
            <person name="Lawson D."/>
            <person name="Pakpour N."/>
            <person name="Arensburger P."/>
            <person name="Davidson V.L."/>
            <person name="Eiglmeier K."/>
            <person name="Emrich S."/>
            <person name="George P."/>
            <person name="Kennedy R.C."/>
            <person name="Mane S.P."/>
            <person name="Maslen G."/>
            <person name="Oringanje C."/>
            <person name="Qi Y."/>
            <person name="Settlage R."/>
            <person name="Tojo M."/>
            <person name="Tubio J.M."/>
            <person name="Unger M.F."/>
            <person name="Wang B."/>
            <person name="Vernick K.D."/>
            <person name="Ribeiro J.M."/>
            <person name="James A.A."/>
            <person name="Michel K."/>
            <person name="Riehle M.A."/>
            <person name="Luckhart S."/>
            <person name="Sharakhov I.V."/>
            <person name="Tu Z."/>
        </authorList>
    </citation>
    <scope>NUCLEOTIDE SEQUENCE [LARGE SCALE GENOMIC DNA]</scope>
    <source>
        <strain evidence="2">Indian</strain>
    </source>
</reference>
<dbReference type="Proteomes" id="UP000076408">
    <property type="component" value="Unassembled WGS sequence"/>
</dbReference>
<sequence>MGKFNIVAWVDVASGTLLAPIQNKTFNFCKFLRNPSLNRLGQILLREVKRSGNAHLNCPFLPKLYQFRGISTGALHLPVFLPESNFVFDVLVSVKDEQVYDSRWYGMLKRVQCTSDVRC</sequence>